<sequence>MNKGDGIWRFYTDDATGLKIGPVPVLFMALALIASVFMLHIWGMHMRSRR</sequence>
<keyword evidence="9 10" id="KW-0472">Membrane</keyword>
<keyword evidence="7 10" id="KW-1133">Transmembrane helix</keyword>
<dbReference type="InterPro" id="IPR016482">
    <property type="entry name" value="SecG/Sec61-beta/Sbh"/>
</dbReference>
<evidence type="ECO:0000256" key="9">
    <source>
        <dbReference type="ARBA" id="ARBA00023136"/>
    </source>
</evidence>
<comment type="subcellular location">
    <subcellularLocation>
        <location evidence="1">Endoplasmic reticulum membrane</location>
        <topology evidence="1">Single-pass membrane protein</topology>
    </subcellularLocation>
</comment>
<gene>
    <name evidence="11" type="ORF">TCNE_LOCUS11759</name>
</gene>
<keyword evidence="8" id="KW-0811">Translocation</keyword>
<protein>
    <submittedName>
        <fullName evidence="13">Protein transport protein Sec61 subunit beta</fullName>
    </submittedName>
</protein>
<dbReference type="AlphaFoldDB" id="A0A183UTD9"/>
<dbReference type="GO" id="GO:0005784">
    <property type="term" value="C:Sec61 translocon complex"/>
    <property type="evidence" value="ECO:0007669"/>
    <property type="project" value="InterPro"/>
</dbReference>
<dbReference type="Proteomes" id="UP000050794">
    <property type="component" value="Unassembled WGS sequence"/>
</dbReference>
<dbReference type="InterPro" id="IPR030671">
    <property type="entry name" value="Sec61-beta/Sbh"/>
</dbReference>
<proteinExistence type="inferred from homology"/>
<dbReference type="EMBL" id="UYWY01020977">
    <property type="protein sequence ID" value="VDM43080.1"/>
    <property type="molecule type" value="Genomic_DNA"/>
</dbReference>
<dbReference type="GO" id="GO:0006886">
    <property type="term" value="P:intracellular protein transport"/>
    <property type="evidence" value="ECO:0007669"/>
    <property type="project" value="InterPro"/>
</dbReference>
<evidence type="ECO:0000256" key="7">
    <source>
        <dbReference type="ARBA" id="ARBA00022989"/>
    </source>
</evidence>
<evidence type="ECO:0000313" key="12">
    <source>
        <dbReference type="Proteomes" id="UP000050794"/>
    </source>
</evidence>
<feature type="transmembrane region" description="Helical" evidence="10">
    <location>
        <begin position="20"/>
        <end position="42"/>
    </location>
</feature>
<comment type="similarity">
    <text evidence="2">Belongs to the SEC61-beta family.</text>
</comment>
<reference evidence="11 12" key="2">
    <citation type="submission" date="2018-11" db="EMBL/GenBank/DDBJ databases">
        <authorList>
            <consortium name="Pathogen Informatics"/>
        </authorList>
    </citation>
    <scope>NUCLEOTIDE SEQUENCE [LARGE SCALE GENOMIC DNA]</scope>
</reference>
<name>A0A183UTD9_TOXCA</name>
<keyword evidence="4 10" id="KW-0812">Transmembrane</keyword>
<evidence type="ECO:0000256" key="8">
    <source>
        <dbReference type="ARBA" id="ARBA00023010"/>
    </source>
</evidence>
<keyword evidence="5" id="KW-0256">Endoplasmic reticulum</keyword>
<evidence type="ECO:0000256" key="5">
    <source>
        <dbReference type="ARBA" id="ARBA00022824"/>
    </source>
</evidence>
<evidence type="ECO:0000256" key="3">
    <source>
        <dbReference type="ARBA" id="ARBA00022448"/>
    </source>
</evidence>
<evidence type="ECO:0000256" key="2">
    <source>
        <dbReference type="ARBA" id="ARBA00006103"/>
    </source>
</evidence>
<keyword evidence="6" id="KW-0653">Protein transport</keyword>
<reference evidence="13" key="1">
    <citation type="submission" date="2016-06" db="UniProtKB">
        <authorList>
            <consortium name="WormBaseParasite"/>
        </authorList>
    </citation>
    <scope>IDENTIFICATION</scope>
</reference>
<accession>A0A183UTD9</accession>
<organism evidence="12 13">
    <name type="scientific">Toxocara canis</name>
    <name type="common">Canine roundworm</name>
    <dbReference type="NCBI Taxonomy" id="6265"/>
    <lineage>
        <taxon>Eukaryota</taxon>
        <taxon>Metazoa</taxon>
        <taxon>Ecdysozoa</taxon>
        <taxon>Nematoda</taxon>
        <taxon>Chromadorea</taxon>
        <taxon>Rhabditida</taxon>
        <taxon>Spirurina</taxon>
        <taxon>Ascaridomorpha</taxon>
        <taxon>Ascaridoidea</taxon>
        <taxon>Toxocaridae</taxon>
        <taxon>Toxocara</taxon>
    </lineage>
</organism>
<keyword evidence="12" id="KW-1185">Reference proteome</keyword>
<dbReference type="WBParaSite" id="TCNE_0001175901-mRNA-1">
    <property type="protein sequence ID" value="TCNE_0001175901-mRNA-1"/>
    <property type="gene ID" value="TCNE_0001175901"/>
</dbReference>
<dbReference type="Pfam" id="PF03911">
    <property type="entry name" value="Sec61_beta"/>
    <property type="match status" value="1"/>
</dbReference>
<evidence type="ECO:0000256" key="6">
    <source>
        <dbReference type="ARBA" id="ARBA00022927"/>
    </source>
</evidence>
<evidence type="ECO:0000313" key="11">
    <source>
        <dbReference type="EMBL" id="VDM43080.1"/>
    </source>
</evidence>
<evidence type="ECO:0000256" key="1">
    <source>
        <dbReference type="ARBA" id="ARBA00004389"/>
    </source>
</evidence>
<evidence type="ECO:0000313" key="13">
    <source>
        <dbReference type="WBParaSite" id="TCNE_0001175901-mRNA-1"/>
    </source>
</evidence>
<evidence type="ECO:0000256" key="10">
    <source>
        <dbReference type="SAM" id="Phobius"/>
    </source>
</evidence>
<evidence type="ECO:0000256" key="4">
    <source>
        <dbReference type="ARBA" id="ARBA00022692"/>
    </source>
</evidence>
<keyword evidence="3" id="KW-0813">Transport</keyword>
<dbReference type="PANTHER" id="PTHR13509">
    <property type="entry name" value="SEC61 SUBUNIT BETA"/>
    <property type="match status" value="1"/>
</dbReference>